<dbReference type="PROSITE" id="PS51257">
    <property type="entry name" value="PROKAR_LIPOPROTEIN"/>
    <property type="match status" value="1"/>
</dbReference>
<name>A0ABY7N8T4_ALCFA</name>
<evidence type="ECO:0000313" key="3">
    <source>
        <dbReference type="EMBL" id="WBM40013.1"/>
    </source>
</evidence>
<keyword evidence="4" id="KW-1185">Reference proteome</keyword>
<dbReference type="InterPro" id="IPR007450">
    <property type="entry name" value="BamE_dom"/>
</dbReference>
<accession>A0ABY7N8T4</accession>
<organism evidence="3 4">
    <name type="scientific">Alcaligenes faecalis</name>
    <dbReference type="NCBI Taxonomy" id="511"/>
    <lineage>
        <taxon>Bacteria</taxon>
        <taxon>Pseudomonadati</taxon>
        <taxon>Pseudomonadota</taxon>
        <taxon>Betaproteobacteria</taxon>
        <taxon>Burkholderiales</taxon>
        <taxon>Alcaligenaceae</taxon>
        <taxon>Alcaligenes</taxon>
    </lineage>
</organism>
<keyword evidence="1" id="KW-0732">Signal</keyword>
<gene>
    <name evidence="3" type="primary">bamE</name>
    <name evidence="3" type="ORF">M2J83_09445</name>
</gene>
<sequence length="133" mass="14259">MKKILAAVAIAALVGCASTGVQVKDEHLSEMKVGETTQADVLSRFGKPTTSMRNSDGTRTLMYVYAESRTRASTFIPFVGAFVGGVDTNSTSVMLRFDKEGKLIDYTSSESEMGTATGIAVDAEPVENQPRKQ</sequence>
<feature type="domain" description="Outer membrane protein assembly factor BamE" evidence="2">
    <location>
        <begin position="22"/>
        <end position="103"/>
    </location>
</feature>
<dbReference type="EMBL" id="CP096916">
    <property type="protein sequence ID" value="WBM40013.1"/>
    <property type="molecule type" value="Genomic_DNA"/>
</dbReference>
<feature type="signal peptide" evidence="1">
    <location>
        <begin position="1"/>
        <end position="23"/>
    </location>
</feature>
<evidence type="ECO:0000313" key="4">
    <source>
        <dbReference type="Proteomes" id="UP001211866"/>
    </source>
</evidence>
<evidence type="ECO:0000259" key="2">
    <source>
        <dbReference type="Pfam" id="PF04355"/>
    </source>
</evidence>
<proteinExistence type="predicted"/>
<dbReference type="Pfam" id="PF04355">
    <property type="entry name" value="BamE"/>
    <property type="match status" value="1"/>
</dbReference>
<reference evidence="3 4" key="1">
    <citation type="submission" date="2022-05" db="EMBL/GenBank/DDBJ databases">
        <title>Complete sequence of strain NY11312.</title>
        <authorList>
            <person name="Zhou D."/>
        </authorList>
    </citation>
    <scope>NUCLEOTIDE SEQUENCE [LARGE SCALE GENOMIC DNA]</scope>
    <source>
        <strain evidence="3 4">NY11312</strain>
    </source>
</reference>
<dbReference type="RefSeq" id="WP_236780128.1">
    <property type="nucleotide sequence ID" value="NZ_CP096916.1"/>
</dbReference>
<dbReference type="Proteomes" id="UP001211866">
    <property type="component" value="Chromosome"/>
</dbReference>
<protein>
    <submittedName>
        <fullName evidence="3">Outer membrane protein assembly factor BamE</fullName>
    </submittedName>
</protein>
<evidence type="ECO:0000256" key="1">
    <source>
        <dbReference type="SAM" id="SignalP"/>
    </source>
</evidence>
<feature type="chain" id="PRO_5045976150" evidence="1">
    <location>
        <begin position="24"/>
        <end position="133"/>
    </location>
</feature>